<gene>
    <name evidence="1" type="ordered locus">RBRH_01028</name>
</gene>
<reference evidence="1 2" key="1">
    <citation type="journal article" date="2011" name="J. Bacteriol.">
        <title>Complete genome sequence of Burkholderia rhizoxinica, an endosymbiont of Rhizopus microsporus.</title>
        <authorList>
            <person name="Lackner G."/>
            <person name="Moebius N."/>
            <person name="Partida-Martinez L."/>
            <person name="Hertweck C."/>
        </authorList>
    </citation>
    <scope>NUCLEOTIDE SEQUENCE [LARGE SCALE GENOMIC DNA]</scope>
    <source>
        <strain evidence="2">DSM 19002 / CIP 109453 / HKI 454</strain>
    </source>
</reference>
<name>E5ANI4_MYCRK</name>
<accession>E5ANI4</accession>
<dbReference type="KEGG" id="brh:RBRH_01028"/>
<organism evidence="1 2">
    <name type="scientific">Mycetohabitans rhizoxinica (strain DSM 19002 / CIP 109453 / HKI 454)</name>
    <name type="common">Paraburkholderia rhizoxinica</name>
    <dbReference type="NCBI Taxonomy" id="882378"/>
    <lineage>
        <taxon>Bacteria</taxon>
        <taxon>Pseudomonadati</taxon>
        <taxon>Pseudomonadota</taxon>
        <taxon>Betaproteobacteria</taxon>
        <taxon>Burkholderiales</taxon>
        <taxon>Burkholderiaceae</taxon>
        <taxon>Mycetohabitans</taxon>
    </lineage>
</organism>
<dbReference type="AlphaFoldDB" id="E5ANI4"/>
<dbReference type="HOGENOM" id="CLU_2785954_0_0_4"/>
<sequence>MPLHSRAGGHCPPLTKGRVFKARRIYLIFRIEAVRQRMPGRYVALKGIRRVVSLKSIDSMYDTVLPAK</sequence>
<proteinExistence type="predicted"/>
<dbReference type="EMBL" id="FR687359">
    <property type="protein sequence ID" value="CBW74166.1"/>
    <property type="molecule type" value="Genomic_DNA"/>
</dbReference>
<evidence type="ECO:0000313" key="2">
    <source>
        <dbReference type="Proteomes" id="UP000007437"/>
    </source>
</evidence>
<dbReference type="Proteomes" id="UP000007437">
    <property type="component" value="Chromosome"/>
</dbReference>
<protein>
    <submittedName>
        <fullName evidence="1">Uncharacterized protein</fullName>
    </submittedName>
</protein>
<evidence type="ECO:0000313" key="1">
    <source>
        <dbReference type="EMBL" id="CBW74166.1"/>
    </source>
</evidence>